<dbReference type="PANTHER" id="PTHR33050:SF7">
    <property type="entry name" value="RIBONUCLEASE H"/>
    <property type="match status" value="1"/>
</dbReference>
<dbReference type="GO" id="GO:0071897">
    <property type="term" value="P:DNA biosynthetic process"/>
    <property type="evidence" value="ECO:0007669"/>
    <property type="project" value="UniProtKB-ARBA"/>
</dbReference>
<dbReference type="Gene3D" id="3.10.10.10">
    <property type="entry name" value="HIV Type 1 Reverse Transcriptase, subunit A, domain 1"/>
    <property type="match status" value="1"/>
</dbReference>
<evidence type="ECO:0000259" key="1">
    <source>
        <dbReference type="PROSITE" id="PS50878"/>
    </source>
</evidence>
<gene>
    <name evidence="2" type="ORF">TPSB3V08_LOCUS4101</name>
</gene>
<evidence type="ECO:0000313" key="2">
    <source>
        <dbReference type="EMBL" id="CAD7403541.1"/>
    </source>
</evidence>
<sequence>MVLRVYRHRDSLMSVYRASASAPLDFTMLPRDRPDCRKILSTGWSVKTHRTRIQGNQNTSLSEQEQDVIKQVIMRAEALEVNEQERGTNKEITDTQPYGRFVALLESGRVENHLGTPHLPPSIPSSSDRDSNLDLPVLDSLAQHKTSVLANYATEADKTEKENHSKVGTKITRWKIHLVAVTDARIVTLRLWQWGNELPTEEQLVEWTYDTLEQLIEILGINVEEEEEVREPPLTNKRAFIVRDSILPDEIAEDEISLGGDQPSICPVLGRQFASLLDEEDGPSLRVRDCVYRIAQVQPLRPIVWNNATRFWILQGGVDLPRPPEAPVMFQRTKNSPKIVEVIEDWVLKGWLCPDDNERHMFPLYLIPKVNGTIRIIQDISPCTAYFETPRFSLLTAGRALQDIPTGYWLRKLDLVYGFYHMELNQESSRTIGVYFRGQKYAVTRLPMGHPLAQAILQRITTEAVRALKEVLPSTRGIAYPDDLLLYSNDADELQHVPALLETMGFSINIEKSFRRPERRSIYLGLLLDTQSRCLSLTEATHRKAITLLKHLQEANDANVLHIVWYIACFVHNLRWPGYATARIYRRCPGVAESLLALPRWARCRWGEAPAQVTTVFADATPWSLAGVNPEANAAIVQRFLVPLEINQAEVAAGLVTLQWELLER</sequence>
<dbReference type="InterPro" id="IPR000477">
    <property type="entry name" value="RT_dom"/>
</dbReference>
<dbReference type="EMBL" id="OD001905">
    <property type="protein sequence ID" value="CAD7403541.1"/>
    <property type="molecule type" value="Genomic_DNA"/>
</dbReference>
<dbReference type="InterPro" id="IPR043502">
    <property type="entry name" value="DNA/RNA_pol_sf"/>
</dbReference>
<dbReference type="InterPro" id="IPR043128">
    <property type="entry name" value="Rev_trsase/Diguanyl_cyclase"/>
</dbReference>
<dbReference type="SUPFAM" id="SSF56672">
    <property type="entry name" value="DNA/RNA polymerases"/>
    <property type="match status" value="1"/>
</dbReference>
<feature type="domain" description="Reverse transcriptase" evidence="1">
    <location>
        <begin position="348"/>
        <end position="528"/>
    </location>
</feature>
<dbReference type="InterPro" id="IPR052055">
    <property type="entry name" value="Hepadnavirus_pol/RT"/>
</dbReference>
<reference evidence="2" key="1">
    <citation type="submission" date="2020-11" db="EMBL/GenBank/DDBJ databases">
        <authorList>
            <person name="Tran Van P."/>
        </authorList>
    </citation>
    <scope>NUCLEOTIDE SEQUENCE</scope>
</reference>
<name>A0A7R9GZT4_TIMPO</name>
<dbReference type="PROSITE" id="PS50878">
    <property type="entry name" value="RT_POL"/>
    <property type="match status" value="1"/>
</dbReference>
<proteinExistence type="predicted"/>
<dbReference type="Pfam" id="PF00078">
    <property type="entry name" value="RVT_1"/>
    <property type="match status" value="1"/>
</dbReference>
<protein>
    <recommendedName>
        <fullName evidence="1">Reverse transcriptase domain-containing protein</fullName>
    </recommendedName>
</protein>
<accession>A0A7R9GZT4</accession>
<dbReference type="PANTHER" id="PTHR33050">
    <property type="entry name" value="REVERSE TRANSCRIPTASE DOMAIN-CONTAINING PROTEIN"/>
    <property type="match status" value="1"/>
</dbReference>
<dbReference type="AlphaFoldDB" id="A0A7R9GZT4"/>
<dbReference type="Gene3D" id="3.30.70.270">
    <property type="match status" value="1"/>
</dbReference>
<organism evidence="2">
    <name type="scientific">Timema poppense</name>
    <name type="common">Walking stick</name>
    <dbReference type="NCBI Taxonomy" id="170557"/>
    <lineage>
        <taxon>Eukaryota</taxon>
        <taxon>Metazoa</taxon>
        <taxon>Ecdysozoa</taxon>
        <taxon>Arthropoda</taxon>
        <taxon>Hexapoda</taxon>
        <taxon>Insecta</taxon>
        <taxon>Pterygota</taxon>
        <taxon>Neoptera</taxon>
        <taxon>Polyneoptera</taxon>
        <taxon>Phasmatodea</taxon>
        <taxon>Timematodea</taxon>
        <taxon>Timematoidea</taxon>
        <taxon>Timematidae</taxon>
        <taxon>Timema</taxon>
    </lineage>
</organism>